<evidence type="ECO:0000256" key="7">
    <source>
        <dbReference type="ARBA" id="ARBA00023243"/>
    </source>
</evidence>
<protein>
    <submittedName>
        <fullName evidence="12">Fucoxanthin chlorophyll a/c protein</fullName>
    </submittedName>
</protein>
<dbReference type="InterPro" id="IPR022796">
    <property type="entry name" value="Chloroa_b-bind"/>
</dbReference>
<evidence type="ECO:0000256" key="8">
    <source>
        <dbReference type="PIRSR" id="PIRSR601344-1"/>
    </source>
</evidence>
<dbReference type="PANTHER" id="PTHR21649">
    <property type="entry name" value="CHLOROPHYLL A/B BINDING PROTEIN"/>
    <property type="match status" value="1"/>
</dbReference>
<keyword evidence="8" id="KW-0148">Chlorophyll</keyword>
<evidence type="ECO:0000313" key="12">
    <source>
        <dbReference type="EMBL" id="GFH51640.1"/>
    </source>
</evidence>
<reference evidence="12 13" key="1">
    <citation type="journal article" date="2021" name="Sci. Rep.">
        <title>The genome of the diatom Chaetoceros tenuissimus carries an ancient integrated fragment of an extant virus.</title>
        <authorList>
            <person name="Hongo Y."/>
            <person name="Kimura K."/>
            <person name="Takaki Y."/>
            <person name="Yoshida Y."/>
            <person name="Baba S."/>
            <person name="Kobayashi G."/>
            <person name="Nagasaki K."/>
            <person name="Hano T."/>
            <person name="Tomaru Y."/>
        </authorList>
    </citation>
    <scope>NUCLEOTIDE SEQUENCE [LARGE SCALE GENOMIC DNA]</scope>
    <source>
        <strain evidence="12 13">NIES-3715</strain>
    </source>
</reference>
<keyword evidence="4" id="KW-0150">Chloroplast</keyword>
<feature type="binding site" evidence="8">
    <location>
        <position position="133"/>
    </location>
    <ligand>
        <name>chlorophyll a</name>
        <dbReference type="ChEBI" id="CHEBI:58416"/>
        <label>1</label>
    </ligand>
</feature>
<keyword evidence="10" id="KW-0472">Membrane</keyword>
<evidence type="ECO:0000256" key="1">
    <source>
        <dbReference type="ARBA" id="ARBA00004022"/>
    </source>
</evidence>
<dbReference type="GO" id="GO:0016020">
    <property type="term" value="C:membrane"/>
    <property type="evidence" value="ECO:0007669"/>
    <property type="project" value="InterPro"/>
</dbReference>
<keyword evidence="5" id="KW-0602">Photosynthesis</keyword>
<organism evidence="12 13">
    <name type="scientific">Chaetoceros tenuissimus</name>
    <dbReference type="NCBI Taxonomy" id="426638"/>
    <lineage>
        <taxon>Eukaryota</taxon>
        <taxon>Sar</taxon>
        <taxon>Stramenopiles</taxon>
        <taxon>Ochrophyta</taxon>
        <taxon>Bacillariophyta</taxon>
        <taxon>Coscinodiscophyceae</taxon>
        <taxon>Chaetocerotophycidae</taxon>
        <taxon>Chaetocerotales</taxon>
        <taxon>Chaetocerotaceae</taxon>
        <taxon>Chaetoceros</taxon>
    </lineage>
</organism>
<keyword evidence="10" id="KW-0812">Transmembrane</keyword>
<name>A0AAD3CV71_9STRA</name>
<comment type="function">
    <text evidence="1">The light-harvesting complex (LHC) functions as a light receptor, it captures and delivers excitation energy to photosystems with which it is closely associated. Energy is transferred from the carotenoid and chlorophyll C (or B) to chlorophyll A and the photosynthetic reaction centers where it is used to synthesize ATP and reducing power.</text>
</comment>
<comment type="subcellular location">
    <subcellularLocation>
        <location evidence="2">Plastid</location>
        <location evidence="2">Chloroplast</location>
    </subcellularLocation>
</comment>
<comment type="caution">
    <text evidence="12">The sequence shown here is derived from an EMBL/GenBank/DDBJ whole genome shotgun (WGS) entry which is preliminary data.</text>
</comment>
<dbReference type="GO" id="GO:0009507">
    <property type="term" value="C:chloroplast"/>
    <property type="evidence" value="ECO:0007669"/>
    <property type="project" value="UniProtKB-SubCell"/>
</dbReference>
<feature type="transmembrane region" description="Helical" evidence="10">
    <location>
        <begin position="173"/>
        <end position="190"/>
    </location>
</feature>
<feature type="binding site" description="axial binding residue" evidence="8">
    <location>
        <position position="135"/>
    </location>
    <ligand>
        <name>chlorophyll b</name>
        <dbReference type="ChEBI" id="CHEBI:61721"/>
        <label>1</label>
    </ligand>
    <ligandPart>
        <name>Mg</name>
        <dbReference type="ChEBI" id="CHEBI:25107"/>
    </ligandPart>
</feature>
<sequence length="382" mass="42669">MKATSAILAFFLAQSASAFTPSAGKATLPSLSSTVAGTDEIKQTFTSDDAYKYETTVNTEQKFQVKSVDKNIYDPKKRVQTGRYNDKEMSIAVPFLKRPTKLDGTHAGDVGFDPLGLSENLDMYTMMEAEVRHARLAMLAVVGWPLSELFGPNFMLHGKAHLAPSVLNGFDPLSFIAVAAIFGGAGYFEYKTSLRRVDDKRIGMKHKEDMANVWKYGVPGDYNFDPLNFYSMFGDTADGRKAMRELEISHGRWAMLGITGFAAWEALTGHAVVENNLFFHPNGVIPALAAAYLAFGFFYEVKNTDQYLFQIEMTSEGQVRKENLQRRAELAASEAEEKFEEALPYFLTAVDVATDTAKDLKNKYEKVTDDYTNNVMKNIREE</sequence>
<evidence type="ECO:0000256" key="10">
    <source>
        <dbReference type="SAM" id="Phobius"/>
    </source>
</evidence>
<feature type="binding site" evidence="8">
    <location>
        <position position="247"/>
    </location>
    <ligand>
        <name>chlorophyll a</name>
        <dbReference type="ChEBI" id="CHEBI:58416"/>
        <label>1</label>
    </ligand>
</feature>
<keyword evidence="6" id="KW-0934">Plastid</keyword>
<feature type="signal peptide" evidence="11">
    <location>
        <begin position="1"/>
        <end position="18"/>
    </location>
</feature>
<gene>
    <name evidence="12" type="ORF">CTEN210_08116</name>
</gene>
<keyword evidence="7" id="KW-0437">Light-harvesting polypeptide</keyword>
<evidence type="ECO:0000256" key="3">
    <source>
        <dbReference type="ARBA" id="ARBA00005933"/>
    </source>
</evidence>
<evidence type="ECO:0000256" key="11">
    <source>
        <dbReference type="SAM" id="SignalP"/>
    </source>
</evidence>
<feature type="coiled-coil region" evidence="9">
    <location>
        <begin position="321"/>
        <end position="370"/>
    </location>
</feature>
<keyword evidence="10" id="KW-1133">Transmembrane helix</keyword>
<dbReference type="EMBL" id="BLLK01000045">
    <property type="protein sequence ID" value="GFH51640.1"/>
    <property type="molecule type" value="Genomic_DNA"/>
</dbReference>
<feature type="binding site" evidence="8">
    <location>
        <position position="252"/>
    </location>
    <ligand>
        <name>chlorophyll a</name>
        <dbReference type="ChEBI" id="CHEBI:58416"/>
        <label>1</label>
    </ligand>
</feature>
<dbReference type="AlphaFoldDB" id="A0AAD3CV71"/>
<keyword evidence="8" id="KW-0157">Chromophore</keyword>
<keyword evidence="11" id="KW-0732">Signal</keyword>
<dbReference type="InterPro" id="IPR001344">
    <property type="entry name" value="Chloro_AB-bd_pln"/>
</dbReference>
<evidence type="ECO:0000256" key="2">
    <source>
        <dbReference type="ARBA" id="ARBA00004229"/>
    </source>
</evidence>
<evidence type="ECO:0000256" key="9">
    <source>
        <dbReference type="SAM" id="Coils"/>
    </source>
</evidence>
<accession>A0AAD3CV71</accession>
<feature type="binding site" evidence="8">
    <location>
        <position position="118"/>
    </location>
    <ligand>
        <name>chlorophyll a</name>
        <dbReference type="ChEBI" id="CHEBI:58416"/>
        <label>1</label>
    </ligand>
</feature>
<feature type="binding site" evidence="8">
    <location>
        <position position="130"/>
    </location>
    <ligand>
        <name>chlorophyll a</name>
        <dbReference type="ChEBI" id="CHEBI:58416"/>
        <label>1</label>
    </ligand>
</feature>
<keyword evidence="13" id="KW-1185">Reference proteome</keyword>
<evidence type="ECO:0000256" key="5">
    <source>
        <dbReference type="ARBA" id="ARBA00022531"/>
    </source>
</evidence>
<dbReference type="GO" id="GO:0009765">
    <property type="term" value="P:photosynthesis, light harvesting"/>
    <property type="evidence" value="ECO:0007669"/>
    <property type="project" value="InterPro"/>
</dbReference>
<dbReference type="GO" id="GO:0016168">
    <property type="term" value="F:chlorophyll binding"/>
    <property type="evidence" value="ECO:0007669"/>
    <property type="project" value="UniProtKB-KW"/>
</dbReference>
<comment type="similarity">
    <text evidence="3">Belongs to the fucoxanthin chlorophyll protein family.</text>
</comment>
<proteinExistence type="inferred from homology"/>
<feature type="chain" id="PRO_5042159349" evidence="11">
    <location>
        <begin position="19"/>
        <end position="382"/>
    </location>
</feature>
<evidence type="ECO:0000256" key="4">
    <source>
        <dbReference type="ARBA" id="ARBA00022528"/>
    </source>
</evidence>
<feature type="transmembrane region" description="Helical" evidence="10">
    <location>
        <begin position="253"/>
        <end position="273"/>
    </location>
</feature>
<feature type="transmembrane region" description="Helical" evidence="10">
    <location>
        <begin position="279"/>
        <end position="299"/>
    </location>
</feature>
<keyword evidence="9" id="KW-0175">Coiled coil</keyword>
<dbReference type="GO" id="GO:0030076">
    <property type="term" value="C:light-harvesting complex"/>
    <property type="evidence" value="ECO:0007669"/>
    <property type="project" value="UniProtKB-KW"/>
</dbReference>
<dbReference type="Gene3D" id="1.10.3460.10">
    <property type="entry name" value="Chlorophyll a/b binding protein domain"/>
    <property type="match status" value="1"/>
</dbReference>
<evidence type="ECO:0000313" key="13">
    <source>
        <dbReference type="Proteomes" id="UP001054902"/>
    </source>
</evidence>
<dbReference type="SUPFAM" id="SSF103511">
    <property type="entry name" value="Chlorophyll a-b binding protein"/>
    <property type="match status" value="2"/>
</dbReference>
<dbReference type="Pfam" id="PF00504">
    <property type="entry name" value="Chloroa_b-bind"/>
    <property type="match status" value="1"/>
</dbReference>
<dbReference type="Proteomes" id="UP001054902">
    <property type="component" value="Unassembled WGS sequence"/>
</dbReference>
<evidence type="ECO:0000256" key="6">
    <source>
        <dbReference type="ARBA" id="ARBA00022640"/>
    </source>
</evidence>